<dbReference type="InterPro" id="IPR036724">
    <property type="entry name" value="Cobalamin-bd_sf"/>
</dbReference>
<evidence type="ECO:0000313" key="12">
    <source>
        <dbReference type="EMBL" id="SNC63626.1"/>
    </source>
</evidence>
<comment type="function">
    <text evidence="9">Catalyzes the reversible interconversion of isobutyryl-CoA and n-butyryl-CoA, using radical chemistry. Also exhibits GTPase activity, associated with its G-protein domain (MeaI) that functions as a chaperone that assists cofactor delivery and proper holo-enzyme assembly.</text>
</comment>
<dbReference type="Gene3D" id="3.20.20.240">
    <property type="entry name" value="Methylmalonyl-CoA mutase"/>
    <property type="match status" value="1"/>
</dbReference>
<dbReference type="Gene3D" id="3.40.50.280">
    <property type="entry name" value="Cobalamin-binding domain"/>
    <property type="match status" value="1"/>
</dbReference>
<dbReference type="GO" id="GO:0047727">
    <property type="term" value="F:isobutyryl-CoA mutase activity"/>
    <property type="evidence" value="ECO:0007669"/>
    <property type="project" value="UniProtKB-UniRule"/>
</dbReference>
<dbReference type="InterPro" id="IPR016176">
    <property type="entry name" value="Cbl-dep_enz_cat"/>
</dbReference>
<name>A0A212TCR5_9BACT</name>
<feature type="binding site" evidence="9">
    <location>
        <position position="315"/>
    </location>
    <ligand>
        <name>Mg(2+)</name>
        <dbReference type="ChEBI" id="CHEBI:18420"/>
        <label>2</label>
    </ligand>
</feature>
<reference evidence="13" key="1">
    <citation type="submission" date="2017-06" db="EMBL/GenBank/DDBJ databases">
        <authorList>
            <person name="Varghese N."/>
            <person name="Submissions S."/>
        </authorList>
    </citation>
    <scope>NUCLEOTIDE SEQUENCE [LARGE SCALE GENOMIC DNA]</scope>
    <source>
        <strain evidence="13">DSM 11116</strain>
    </source>
</reference>
<feature type="binding site" evidence="9">
    <location>
        <position position="266"/>
    </location>
    <ligand>
        <name>Mg(2+)</name>
        <dbReference type="ChEBI" id="CHEBI:18420"/>
        <label>1</label>
        <note>catalytic</note>
    </ligand>
</feature>
<keyword evidence="4 9" id="KW-0378">Hydrolase</keyword>
<dbReference type="SUPFAM" id="SSF52540">
    <property type="entry name" value="P-loop containing nucleoside triphosphate hydrolases"/>
    <property type="match status" value="1"/>
</dbReference>
<comment type="caution">
    <text evidence="9">Lacks conserved residue(s) required for the propagation of feature annotation.</text>
</comment>
<feature type="binding site" evidence="9">
    <location>
        <position position="794"/>
    </location>
    <ligand>
        <name>substrate</name>
    </ligand>
</feature>
<dbReference type="InterPro" id="IPR027417">
    <property type="entry name" value="P-loop_NTPase"/>
</dbReference>
<feature type="binding site" evidence="9">
    <location>
        <position position="644"/>
    </location>
    <ligand>
        <name>substrate</name>
    </ligand>
</feature>
<comment type="similarity">
    <text evidence="9">Belongs to the IcmF family.</text>
</comment>
<feature type="region of interest" description="Disordered" evidence="10">
    <location>
        <begin position="200"/>
        <end position="219"/>
    </location>
</feature>
<organism evidence="12 13">
    <name type="scientific">Hymenobacter gelipurpurascens</name>
    <dbReference type="NCBI Taxonomy" id="89968"/>
    <lineage>
        <taxon>Bacteria</taxon>
        <taxon>Pseudomonadati</taxon>
        <taxon>Bacteroidota</taxon>
        <taxon>Cytophagia</taxon>
        <taxon>Cytophagales</taxon>
        <taxon>Hymenobacteraceae</taxon>
        <taxon>Hymenobacter</taxon>
    </lineage>
</organism>
<feature type="binding site" evidence="9">
    <location>
        <position position="609"/>
    </location>
    <ligand>
        <name>substrate</name>
    </ligand>
</feature>
<keyword evidence="9" id="KW-0511">Multifunctional enzyme</keyword>
<feature type="compositionally biased region" description="Basic and acidic residues" evidence="10">
    <location>
        <begin position="200"/>
        <end position="213"/>
    </location>
</feature>
<dbReference type="GO" id="GO:0005525">
    <property type="term" value="F:GTP binding"/>
    <property type="evidence" value="ECO:0007669"/>
    <property type="project" value="UniProtKB-UniRule"/>
</dbReference>
<feature type="binding site" evidence="9">
    <location>
        <position position="252"/>
    </location>
    <ligand>
        <name>Mg(2+)</name>
        <dbReference type="ChEBI" id="CHEBI:18420"/>
        <label>2</label>
    </ligand>
</feature>
<dbReference type="PANTHER" id="PTHR43087">
    <property type="entry name" value="LYSINE/ARGININE/ORNITHINE TRANSPORT SYSTEM KINASE"/>
    <property type="match status" value="1"/>
</dbReference>
<feature type="binding site" evidence="9">
    <location>
        <position position="887"/>
    </location>
    <ligand>
        <name>substrate</name>
    </ligand>
</feature>
<evidence type="ECO:0000256" key="9">
    <source>
        <dbReference type="HAMAP-Rule" id="MF_02050"/>
    </source>
</evidence>
<dbReference type="GO" id="GO:0031419">
    <property type="term" value="F:cobalamin binding"/>
    <property type="evidence" value="ECO:0007669"/>
    <property type="project" value="UniProtKB-UniRule"/>
</dbReference>
<feature type="binding site" evidence="9">
    <location>
        <begin position="361"/>
        <end position="364"/>
    </location>
    <ligand>
        <name>GTP</name>
        <dbReference type="ChEBI" id="CHEBI:37565"/>
    </ligand>
</feature>
<dbReference type="InterPro" id="IPR006099">
    <property type="entry name" value="MeMalonylCoA_mutase_a/b_cat"/>
</dbReference>
<feature type="binding site" evidence="9">
    <location>
        <position position="266"/>
    </location>
    <ligand>
        <name>Mg(2+)</name>
        <dbReference type="ChEBI" id="CHEBI:18420"/>
        <label>2</label>
    </ligand>
</feature>
<comment type="cofactor">
    <cofactor evidence="1 9">
        <name>adenosylcob(III)alamin</name>
        <dbReference type="ChEBI" id="CHEBI:18408"/>
    </cofactor>
</comment>
<dbReference type="InterPro" id="IPR033669">
    <property type="entry name" value="IcmF"/>
</dbReference>
<feature type="domain" description="B12-binding" evidence="11">
    <location>
        <begin position="14"/>
        <end position="152"/>
    </location>
</feature>
<dbReference type="Pfam" id="PF03308">
    <property type="entry name" value="MeaB"/>
    <property type="match status" value="1"/>
</dbReference>
<keyword evidence="2 9" id="KW-0846">Cobalamin</keyword>
<protein>
    <recommendedName>
        <fullName evidence="9">Fused isobutyryl-CoA mutase</fullName>
    </recommendedName>
    <domain>
        <recommendedName>
            <fullName evidence="9">Isobutyryl-CoA mutase</fullName>
            <shortName evidence="9">ICM</shortName>
            <ecNumber evidence="9">5.4.99.13</ecNumber>
        </recommendedName>
    </domain>
    <domain>
        <recommendedName>
            <fullName evidence="9">P-loop GTPase</fullName>
            <ecNumber evidence="9">3.6.5.-</ecNumber>
        </recommendedName>
        <alternativeName>
            <fullName evidence="9">G-protein chaperone</fullName>
        </alternativeName>
    </domain>
</protein>
<feature type="binding site" evidence="9">
    <location>
        <position position="228"/>
    </location>
    <ligand>
        <name>Mg(2+)</name>
        <dbReference type="ChEBI" id="CHEBI:18420"/>
        <label>1</label>
        <note>catalytic</note>
    </ligand>
</feature>
<dbReference type="SUPFAM" id="SSF51703">
    <property type="entry name" value="Cobalamin (vitamin B12)-dependent enzymes"/>
    <property type="match status" value="1"/>
</dbReference>
<evidence type="ECO:0000259" key="11">
    <source>
        <dbReference type="PROSITE" id="PS51332"/>
    </source>
</evidence>
<feature type="binding site" evidence="9">
    <location>
        <begin position="224"/>
        <end position="229"/>
    </location>
    <ligand>
        <name>GTP</name>
        <dbReference type="ChEBI" id="CHEBI:37565"/>
    </ligand>
</feature>
<feature type="binding site" evidence="9">
    <location>
        <position position="838"/>
    </location>
    <ligand>
        <name>substrate</name>
    </ligand>
</feature>
<comment type="subunit">
    <text evidence="9">Homodimer.</text>
</comment>
<dbReference type="Pfam" id="PF01642">
    <property type="entry name" value="MM_CoA_mutase"/>
    <property type="match status" value="2"/>
</dbReference>
<dbReference type="EC" id="5.4.99.13" evidence="9"/>
<feature type="binding site" evidence="9">
    <location>
        <position position="1158"/>
    </location>
    <ligand>
        <name>GTP</name>
        <dbReference type="ChEBI" id="CHEBI:37565"/>
    </ligand>
</feature>
<feature type="binding site" description="axial binding residue" evidence="9">
    <location>
        <position position="27"/>
    </location>
    <ligand>
        <name>adenosylcob(III)alamin</name>
        <dbReference type="ChEBI" id="CHEBI:18408"/>
    </ligand>
    <ligandPart>
        <name>Co</name>
        <dbReference type="ChEBI" id="CHEBI:27638"/>
    </ligandPart>
</feature>
<dbReference type="OrthoDB" id="9762378at2"/>
<dbReference type="EC" id="3.6.5.-" evidence="9"/>
<dbReference type="Proteomes" id="UP000198131">
    <property type="component" value="Unassembled WGS sequence"/>
</dbReference>
<keyword evidence="8 9" id="KW-0170">Cobalt</keyword>
<dbReference type="EMBL" id="FYEW01000001">
    <property type="protein sequence ID" value="SNC63626.1"/>
    <property type="molecule type" value="Genomic_DNA"/>
</dbReference>
<evidence type="ECO:0000256" key="5">
    <source>
        <dbReference type="ARBA" id="ARBA00023134"/>
    </source>
</evidence>
<evidence type="ECO:0000313" key="13">
    <source>
        <dbReference type="Proteomes" id="UP000198131"/>
    </source>
</evidence>
<keyword evidence="7 9" id="KW-0413">Isomerase</keyword>
<keyword evidence="13" id="KW-1185">Reference proteome</keyword>
<keyword evidence="9" id="KW-0460">Magnesium</keyword>
<feature type="binding site" evidence="9">
    <location>
        <position position="269"/>
    </location>
    <ligand>
        <name>GTP</name>
        <dbReference type="ChEBI" id="CHEBI:37565"/>
    </ligand>
</feature>
<evidence type="ECO:0000256" key="3">
    <source>
        <dbReference type="ARBA" id="ARBA00022741"/>
    </source>
</evidence>
<accession>A0A212TCR5</accession>
<comment type="domain">
    <text evidence="9">Is composed of four functional domains: the N-terminal 5'-deoxyadenosylcobalamin binding region that is homologous to the small subunit of ICM (IcmB), a middle P-loop GTPase domain (MeaI) that likely acts as a chaperone for ICM, a structured linker region involved in dimer formation, and a C-terminal part that is homologous to the large substrate-binding subunit of ICM (IcmA).</text>
</comment>
<gene>
    <name evidence="9" type="primary">icmF</name>
    <name evidence="12" type="ORF">SAMN06265337_0914</name>
</gene>
<feature type="binding site" evidence="9">
    <location>
        <position position="314"/>
    </location>
    <ligand>
        <name>Mg(2+)</name>
        <dbReference type="ChEBI" id="CHEBI:18420"/>
        <label>1</label>
        <note>catalytic</note>
    </ligand>
</feature>
<dbReference type="GO" id="GO:0000287">
    <property type="term" value="F:magnesium ion binding"/>
    <property type="evidence" value="ECO:0007669"/>
    <property type="project" value="UniProtKB-UniRule"/>
</dbReference>
<dbReference type="RefSeq" id="WP_088842204.1">
    <property type="nucleotide sequence ID" value="NZ_FYEW01000001.1"/>
</dbReference>
<evidence type="ECO:0000256" key="10">
    <source>
        <dbReference type="SAM" id="MobiDB-lite"/>
    </source>
</evidence>
<feature type="binding site" evidence="9">
    <location>
        <position position="1039"/>
    </location>
    <ligand>
        <name>GTP</name>
        <dbReference type="ChEBI" id="CHEBI:37565"/>
    </ligand>
</feature>
<sequence length="1159" mass="128733">MQAAPVAPYKPQNHIRIVTAAALFDGHDAAINIMRRIIQSSGAEVIHLGHNRSVQEIVDCAIQEDAQAIAITSYQGGHNEYFKYMYDLLKERGAGHVKIFGGGGGVILPTEIEDLEAYGITRIYSPDHGRAMGLQGMINDLLQKSDFPTGQNLNGEAGHVKEKDARSIGRLISAAENFPQEFERVKGQLIADFQKSEFGSDQRINDASSEPKKAPILGITGTGGAGKSSLVDELVRRFLLDFPEKTIAIISVDPSKRKTGGALLGDRIRMNSINSPRVYMRSLATRQSNLALSRYVQDAVDVVRAADFDLIILETSGIGQSDTEIIEHSDASLYVMTPEYGAATQLEKIDMLDFADVIALNKFDKRGALDALRDVRKQYQRNHQLWEKPLEEMPVFGTIASQFNDPGMNRLYRAVLATVEAKTGVPFASHLETSTEDSEKIYIIPPHRTRYLSEIAETNRQYDQWVQKQSDVAQQLYGIRQAIGAVQSLDANVTPGGSGAGNSSHGPDARGLVAGLEGTFEEIKLRLDGQNWKLLEAWPQKVVAYKAPEFIFKVRDKEIRIQTHTTSLSNQQIPKVSLPRYTAWGDLLKWQLQENVPGEFPYTAGVFPFKREGEDPTRMFAGEGGPERTNRRFHYVSAGLPAKRLSTAFDSVTLYGEDPNHRPDIYGKIGNSGVNVSSLDDAKKLYSGFNLANPSTSVSMTINGPAATIAAFFMNAAIDQQCELYIKEHGLEDEVNQKIETIYKDKGVTRPSYQGELPAGNDGLGLMLLGVTGDQVLPADVYLDIKTLTLSQVRGTVQADILKEDQAQNTCIFSTEFALRLMGDVQEYFIKEKVRNFYSVSISGYHIAEAGANPITQLALTLSNGFTFVEYYVSRGMDVNDFAPNLSFFFSNGIDPEYAVIGRVARRIWAKAMKLKYGANARSQMLKYHIQTSGRSLHAQEIDFNDIRTTLQALYAIYDNCNSLHTNAYDEAITTPTEESVRRAMAIQLIINRELGLAKNENPLQGSFIIEELTDLVEEAVLTEFDRINERGGVLGAMETMYQRGKIQEESMHYEMLKHTGEYPIIGVNTFLSSKGSPTVVPAEVIRATEEEKQFQITMLQNLHARNASTTEQRLKQLQQVAVANGNLFEELMETVKFCSLGQVTNALFEVGGQYRRNM</sequence>
<feature type="binding site" evidence="9">
    <location>
        <position position="314"/>
    </location>
    <ligand>
        <name>Mg(2+)</name>
        <dbReference type="ChEBI" id="CHEBI:18420"/>
        <label>2</label>
    </ligand>
</feature>
<dbReference type="SUPFAM" id="SSF52242">
    <property type="entry name" value="Cobalamin (vitamin B12)-binding domain"/>
    <property type="match status" value="1"/>
</dbReference>
<evidence type="ECO:0000256" key="6">
    <source>
        <dbReference type="ARBA" id="ARBA00023186"/>
    </source>
</evidence>
<comment type="catalytic activity">
    <reaction evidence="9">
        <text>2-methylpropanoyl-CoA = butanoyl-CoA</text>
        <dbReference type="Rhea" id="RHEA:13141"/>
        <dbReference type="ChEBI" id="CHEBI:57338"/>
        <dbReference type="ChEBI" id="CHEBI:57371"/>
        <dbReference type="EC" id="5.4.99.13"/>
    </reaction>
</comment>
<keyword evidence="9" id="KW-0479">Metal-binding</keyword>
<evidence type="ECO:0000256" key="7">
    <source>
        <dbReference type="ARBA" id="ARBA00023235"/>
    </source>
</evidence>
<dbReference type="InterPro" id="IPR006158">
    <property type="entry name" value="Cobalamin-bd"/>
</dbReference>
<keyword evidence="5 9" id="KW-0342">GTP-binding</keyword>
<evidence type="ECO:0000256" key="4">
    <source>
        <dbReference type="ARBA" id="ARBA00022801"/>
    </source>
</evidence>
<proteinExistence type="inferred from homology"/>
<dbReference type="CDD" id="cd02071">
    <property type="entry name" value="MM_CoA_mut_B12_BD"/>
    <property type="match status" value="1"/>
</dbReference>
<keyword evidence="6 9" id="KW-0143">Chaperone</keyword>
<dbReference type="GO" id="GO:0006637">
    <property type="term" value="P:acyl-CoA metabolic process"/>
    <property type="evidence" value="ECO:0007669"/>
    <property type="project" value="UniProtKB-UniRule"/>
</dbReference>
<comment type="catalytic activity">
    <reaction evidence="9">
        <text>GTP + H2O = GDP + phosphate + H(+)</text>
        <dbReference type="Rhea" id="RHEA:19669"/>
        <dbReference type="ChEBI" id="CHEBI:15377"/>
        <dbReference type="ChEBI" id="CHEBI:15378"/>
        <dbReference type="ChEBI" id="CHEBI:37565"/>
        <dbReference type="ChEBI" id="CHEBI:43474"/>
        <dbReference type="ChEBI" id="CHEBI:58189"/>
    </reaction>
</comment>
<comment type="cofactor">
    <cofactor evidence="9">
        <name>Mg(2+)</name>
        <dbReference type="ChEBI" id="CHEBI:18420"/>
    </cofactor>
</comment>
<dbReference type="PANTHER" id="PTHR43087:SF1">
    <property type="entry name" value="LAO_AO TRANSPORT SYSTEM ATPASE"/>
    <property type="match status" value="1"/>
</dbReference>
<dbReference type="Pfam" id="PF02310">
    <property type="entry name" value="B12-binding"/>
    <property type="match status" value="1"/>
</dbReference>
<feature type="binding site" evidence="9">
    <location>
        <position position="927"/>
    </location>
    <ligand>
        <name>substrate</name>
    </ligand>
</feature>
<evidence type="ECO:0000256" key="8">
    <source>
        <dbReference type="ARBA" id="ARBA00023285"/>
    </source>
</evidence>
<dbReference type="GO" id="GO:0003924">
    <property type="term" value="F:GTPase activity"/>
    <property type="evidence" value="ECO:0007669"/>
    <property type="project" value="UniProtKB-UniRule"/>
</dbReference>
<dbReference type="HAMAP" id="MF_02050">
    <property type="entry name" value="IcmF"/>
    <property type="match status" value="1"/>
</dbReference>
<dbReference type="AlphaFoldDB" id="A0A212TCR5"/>
<keyword evidence="3 9" id="KW-0547">Nucleotide-binding</keyword>
<evidence type="ECO:0000256" key="2">
    <source>
        <dbReference type="ARBA" id="ARBA00022628"/>
    </source>
</evidence>
<evidence type="ECO:0000256" key="1">
    <source>
        <dbReference type="ARBA" id="ARBA00001922"/>
    </source>
</evidence>
<dbReference type="GO" id="GO:0034784">
    <property type="term" value="F:pivalyl-CoA mutase activity"/>
    <property type="evidence" value="ECO:0007669"/>
    <property type="project" value="InterPro"/>
</dbReference>
<dbReference type="PROSITE" id="PS51332">
    <property type="entry name" value="B12_BINDING"/>
    <property type="match status" value="1"/>
</dbReference>
<dbReference type="Gene3D" id="3.40.50.300">
    <property type="entry name" value="P-loop containing nucleotide triphosphate hydrolases"/>
    <property type="match status" value="1"/>
</dbReference>
<feature type="binding site" evidence="9">
    <location>
        <position position="922"/>
    </location>
    <ligand>
        <name>substrate</name>
    </ligand>
</feature>
<feature type="binding site" evidence="9">
    <location>
        <position position="253"/>
    </location>
    <ligand>
        <name>Mg(2+)</name>
        <dbReference type="ChEBI" id="CHEBI:18420"/>
        <label>2</label>
    </ligand>
</feature>
<dbReference type="InterPro" id="IPR052040">
    <property type="entry name" value="GTPase/Isobutyryl-CoA_mutase"/>
</dbReference>